<dbReference type="EMBL" id="JAWQEG010002579">
    <property type="protein sequence ID" value="KAK3870995.1"/>
    <property type="molecule type" value="Genomic_DNA"/>
</dbReference>
<reference evidence="1" key="1">
    <citation type="submission" date="2023-10" db="EMBL/GenBank/DDBJ databases">
        <title>Genome assemblies of two species of porcelain crab, Petrolisthes cinctipes and Petrolisthes manimaculis (Anomura: Porcellanidae).</title>
        <authorList>
            <person name="Angst P."/>
        </authorList>
    </citation>
    <scope>NUCLEOTIDE SEQUENCE</scope>
    <source>
        <strain evidence="1">PB745_01</strain>
        <tissue evidence="1">Gill</tissue>
    </source>
</reference>
<dbReference type="AlphaFoldDB" id="A0AAE1FCR5"/>
<protein>
    <submittedName>
        <fullName evidence="1">Uncharacterized protein</fullName>
    </submittedName>
</protein>
<comment type="caution">
    <text evidence="1">The sequence shown here is derived from an EMBL/GenBank/DDBJ whole genome shotgun (WGS) entry which is preliminary data.</text>
</comment>
<organism evidence="1 2">
    <name type="scientific">Petrolisthes cinctipes</name>
    <name type="common">Flat porcelain crab</name>
    <dbReference type="NCBI Taxonomy" id="88211"/>
    <lineage>
        <taxon>Eukaryota</taxon>
        <taxon>Metazoa</taxon>
        <taxon>Ecdysozoa</taxon>
        <taxon>Arthropoda</taxon>
        <taxon>Crustacea</taxon>
        <taxon>Multicrustacea</taxon>
        <taxon>Malacostraca</taxon>
        <taxon>Eumalacostraca</taxon>
        <taxon>Eucarida</taxon>
        <taxon>Decapoda</taxon>
        <taxon>Pleocyemata</taxon>
        <taxon>Anomura</taxon>
        <taxon>Galatheoidea</taxon>
        <taxon>Porcellanidae</taxon>
        <taxon>Petrolisthes</taxon>
    </lineage>
</organism>
<name>A0AAE1FCR5_PETCI</name>
<sequence>MLPGTGICKLRNGCCVSELGCHLWTWLCFSGRMQARLRALYVDDFLWVDTQNFERQVIEPVNKAYMVGSSESKSFRYLGLNIISEADGSMTLDQFQYASSLLPITISRQRAMMKTGELSESEKTEYRALIGQLNWIATHTRPDIL</sequence>
<proteinExistence type="predicted"/>
<evidence type="ECO:0000313" key="1">
    <source>
        <dbReference type="EMBL" id="KAK3870995.1"/>
    </source>
</evidence>
<keyword evidence="2" id="KW-1185">Reference proteome</keyword>
<evidence type="ECO:0000313" key="2">
    <source>
        <dbReference type="Proteomes" id="UP001286313"/>
    </source>
</evidence>
<gene>
    <name evidence="1" type="ORF">Pcinc_023828</name>
</gene>
<accession>A0AAE1FCR5</accession>
<dbReference type="Proteomes" id="UP001286313">
    <property type="component" value="Unassembled WGS sequence"/>
</dbReference>